<evidence type="ECO:0000313" key="3">
    <source>
        <dbReference type="EMBL" id="KAG5661667.1"/>
    </source>
</evidence>
<feature type="region of interest" description="Disordered" evidence="1">
    <location>
        <begin position="705"/>
        <end position="890"/>
    </location>
</feature>
<dbReference type="Proteomes" id="UP000782241">
    <property type="component" value="Unassembled WGS sequence"/>
</dbReference>
<evidence type="ECO:0000256" key="1">
    <source>
        <dbReference type="SAM" id="MobiDB-lite"/>
    </source>
</evidence>
<feature type="region of interest" description="Disordered" evidence="1">
    <location>
        <begin position="413"/>
        <end position="481"/>
    </location>
</feature>
<dbReference type="PANTHER" id="PTHR47842:SF3">
    <property type="entry name" value="DUF676 DOMAIN-CONTAINING PROTEIN"/>
    <property type="match status" value="1"/>
</dbReference>
<dbReference type="SUPFAM" id="SSF53474">
    <property type="entry name" value="alpha/beta-Hydrolases"/>
    <property type="match status" value="1"/>
</dbReference>
<feature type="compositionally biased region" description="Polar residues" evidence="1">
    <location>
        <begin position="434"/>
        <end position="458"/>
    </location>
</feature>
<protein>
    <recommendedName>
        <fullName evidence="2">AB hydrolase-1 domain-containing protein</fullName>
    </recommendedName>
</protein>
<dbReference type="AlphaFoldDB" id="A0A9P7H2M3"/>
<dbReference type="PANTHER" id="PTHR47842">
    <property type="entry name" value="EXPRESSED PROTEIN"/>
    <property type="match status" value="1"/>
</dbReference>
<proteinExistence type="predicted"/>
<dbReference type="Pfam" id="PF12697">
    <property type="entry name" value="Abhydrolase_6"/>
    <property type="match status" value="1"/>
</dbReference>
<feature type="region of interest" description="Disordered" evidence="1">
    <location>
        <begin position="175"/>
        <end position="273"/>
    </location>
</feature>
<dbReference type="InterPro" id="IPR000073">
    <property type="entry name" value="AB_hydrolase_1"/>
</dbReference>
<dbReference type="InterPro" id="IPR029058">
    <property type="entry name" value="AB_hydrolase_fold"/>
</dbReference>
<name>A0A9P7H2M3_9HYPO</name>
<comment type="caution">
    <text evidence="3">The sequence shown here is derived from an EMBL/GenBank/DDBJ whole genome shotgun (WGS) entry which is preliminary data.</text>
</comment>
<sequence length="979" mass="108058">MCLHDLQFSVIIVDESQLAKNETTLLSMAIRPLEYGVALLLTGTPVFNTWRDLVDQLMLLPEGGREEEGAFENLDHLTELIRLGRPAREGEEEMVLVDGPGGHHRLLLNNLLAALAIALYFSKHRYSQLKIGNWARKAKITINSSRLQGNKSGLGFGIALLRRAQVEAANPLFRRAKDIAPRHRSTTMDPSSPPPAYTEKPPLPPLPPRKPVNSSILDTKIQPPSSPSSTPGPYMPRSSGPWLGPDPRSSSTQSLLPDTSLNGPNGGHSTSAGDYLGRRKLLIVYIHGFLGNDQSFRSFPAHVHALLANLLADSHVIHSKIYPRYKTYRSVDVARDNFSEWLRPHESPTTDVVLVGHSMGGILAADIVLMPNPSPYGSYPFKHRIVGHVSLDCPFIGLHPGIVVSGLSSLFKPAPTPPQDGNQGSTGGTAPGSPETSSFADPSTSSLYLDNSQGTDPGSSTSIPSTASSSRPQRDPFSNQPFFNQPFFNDSGLQERPFVQRMFHFANKYRSEGLIQAAAKHIFSYLEFGSCLADPAGLESRYRKIRALEDVDEFQTGDMKQSSVHPLARVRFVNYYTLSTGRPKSPKPSSKVGSPQPENQSTVSTKASLDMSNNSASSSSVELDFSPHKTDIGDGNDLRPGLGSPMPSITLEHRDTMGVSRNHQTLLDADAITLNDRASNTTIKRESFGDDGSIASDMKRLSMHSIDPTPIEDDIPPPAAQDTVPSTSQNEDPLTPVETGNVMPEKTDADLPPLPEPPTAPEIPDPSLYTDKDERKQVEREAKRLRRAHEHALKDHTKAVREREKLVEKRQKRAQKESEKALKDAARQEKDALKETQKKEKEAQKEEQRIAKETAERKAEAQNKQDEEHENNGDYQQFKEAEEESQRAAEAEVIAEARELKSTKPRKLRKFCNLPTQGGQMTDPTWIDIYMADVDEVGAHCGLFFSGPHYERLVGDVGNRITGWVQDDLTKRAIQDMGM</sequence>
<accession>A0A9P7H2M3</accession>
<feature type="compositionally biased region" description="Polar residues" evidence="1">
    <location>
        <begin position="592"/>
        <end position="611"/>
    </location>
</feature>
<dbReference type="SUPFAM" id="SSF52540">
    <property type="entry name" value="P-loop containing nucleoside triphosphate hydrolases"/>
    <property type="match status" value="1"/>
</dbReference>
<feature type="compositionally biased region" description="Basic and acidic residues" evidence="1">
    <location>
        <begin position="790"/>
        <end position="890"/>
    </location>
</feature>
<reference evidence="3" key="1">
    <citation type="submission" date="2021-04" db="EMBL/GenBank/DDBJ databases">
        <title>Draft genome of Fusarium avenaceum strain F156N33, isolated from an atmospheric sample in Virginia.</title>
        <authorList>
            <person name="Yang S."/>
            <person name="Vinatzer B.A."/>
            <person name="Coleman J."/>
        </authorList>
    </citation>
    <scope>NUCLEOTIDE SEQUENCE</scope>
    <source>
        <strain evidence="3">F156N33</strain>
    </source>
</reference>
<feature type="compositionally biased region" description="Pro residues" evidence="1">
    <location>
        <begin position="191"/>
        <end position="210"/>
    </location>
</feature>
<organism evidence="3 4">
    <name type="scientific">Fusarium avenaceum</name>
    <dbReference type="NCBI Taxonomy" id="40199"/>
    <lineage>
        <taxon>Eukaryota</taxon>
        <taxon>Fungi</taxon>
        <taxon>Dikarya</taxon>
        <taxon>Ascomycota</taxon>
        <taxon>Pezizomycotina</taxon>
        <taxon>Sordariomycetes</taxon>
        <taxon>Hypocreomycetidae</taxon>
        <taxon>Hypocreales</taxon>
        <taxon>Nectriaceae</taxon>
        <taxon>Fusarium</taxon>
        <taxon>Fusarium tricinctum species complex</taxon>
    </lineage>
</organism>
<dbReference type="Gene3D" id="3.40.50.1820">
    <property type="entry name" value="alpha/beta hydrolase"/>
    <property type="match status" value="1"/>
</dbReference>
<keyword evidence="4" id="KW-1185">Reference proteome</keyword>
<feature type="compositionally biased region" description="Polar residues" evidence="1">
    <location>
        <begin position="723"/>
        <end position="732"/>
    </location>
</feature>
<feature type="compositionally biased region" description="Pro residues" evidence="1">
    <location>
        <begin position="752"/>
        <end position="764"/>
    </location>
</feature>
<feature type="domain" description="AB hydrolase-1" evidence="2">
    <location>
        <begin position="283"/>
        <end position="416"/>
    </location>
</feature>
<feature type="compositionally biased region" description="Polar residues" evidence="1">
    <location>
        <begin position="248"/>
        <end position="272"/>
    </location>
</feature>
<evidence type="ECO:0000313" key="4">
    <source>
        <dbReference type="Proteomes" id="UP000782241"/>
    </source>
</evidence>
<feature type="compositionally biased region" description="Basic and acidic residues" evidence="1">
    <location>
        <begin position="770"/>
        <end position="782"/>
    </location>
</feature>
<feature type="compositionally biased region" description="Low complexity" evidence="1">
    <location>
        <begin position="227"/>
        <end position="236"/>
    </location>
</feature>
<evidence type="ECO:0000259" key="2">
    <source>
        <dbReference type="Pfam" id="PF12697"/>
    </source>
</evidence>
<dbReference type="Gene3D" id="3.40.50.10810">
    <property type="entry name" value="Tandem AAA-ATPase domain"/>
    <property type="match status" value="1"/>
</dbReference>
<dbReference type="EMBL" id="JAGPUO010000007">
    <property type="protein sequence ID" value="KAG5661667.1"/>
    <property type="molecule type" value="Genomic_DNA"/>
</dbReference>
<feature type="compositionally biased region" description="Low complexity" evidence="1">
    <location>
        <begin position="459"/>
        <end position="481"/>
    </location>
</feature>
<gene>
    <name evidence="3" type="ORF">KAF25_005789</name>
</gene>
<dbReference type="InterPro" id="IPR027417">
    <property type="entry name" value="P-loop_NTPase"/>
</dbReference>
<feature type="region of interest" description="Disordered" evidence="1">
    <location>
        <begin position="579"/>
        <end position="643"/>
    </location>
</feature>
<dbReference type="InterPro" id="IPR038718">
    <property type="entry name" value="SNF2-like_sf"/>
</dbReference>